<comment type="cofactor">
    <cofactor evidence="8">
        <name>Mg(2+)</name>
        <dbReference type="ChEBI" id="CHEBI:18420"/>
    </cofactor>
</comment>
<feature type="binding site" evidence="8">
    <location>
        <position position="217"/>
    </location>
    <ligand>
        <name>Mg(2+)</name>
        <dbReference type="ChEBI" id="CHEBI:18420"/>
    </ligand>
</feature>
<dbReference type="InterPro" id="IPR016496">
    <property type="entry name" value="GTPase_HflX"/>
</dbReference>
<evidence type="ECO:0000256" key="1">
    <source>
        <dbReference type="ARBA" id="ARBA00022490"/>
    </source>
</evidence>
<sequence length="396" mass="45255">MGKTKIYDTAIKPETALLVSVITPDISEQTAKDYLQELEFLVQTAGGQVQGIITQKLAKPEHATFVGSGKLEEIRQYAEAEEIDMIVFDDELSPSQLRNLERELKRKILDRSNLILDIFAKHAQTAQAKTQVELAQLQYLLPRLTRMWTHLERQRGGIGMRGPGESQIETDRRIILNKISLLKERLQVIDKQNETQRKNRGELIRVALVGYTNVGKSTILNMISKSDVLMENKLFATLDTTVRKVVIDNLPFLLSDTVGFIRKLPHHLVESFKSTLDEVREADVLIHVVDISHPNFEDHIMAVNETLKDINALDKPIITVFNKIDAYKPPVEVDEDGEEIKVTLEDFKNSWMAKNSDPAIFLSATEKTNVEEFKQKLYEIISKMHTARYPYNNLLY</sequence>
<dbReference type="PIRSF" id="PIRSF006809">
    <property type="entry name" value="GTP-binding_hflX_prd"/>
    <property type="match status" value="1"/>
</dbReference>
<evidence type="ECO:0000313" key="11">
    <source>
        <dbReference type="Proteomes" id="UP000198785"/>
    </source>
</evidence>
<dbReference type="InterPro" id="IPR005225">
    <property type="entry name" value="Small_GTP-bd"/>
</dbReference>
<evidence type="ECO:0000313" key="10">
    <source>
        <dbReference type="EMBL" id="SFS69986.1"/>
    </source>
</evidence>
<comment type="subcellular location">
    <subcellularLocation>
        <location evidence="6">Cytoplasm</location>
    </subcellularLocation>
    <text evidence="6">May associate with membranes.</text>
</comment>
<keyword evidence="1 6" id="KW-0963">Cytoplasm</keyword>
<dbReference type="Pfam" id="PF01926">
    <property type="entry name" value="MMR_HSR1"/>
    <property type="match status" value="1"/>
</dbReference>
<dbReference type="NCBIfam" id="TIGR00231">
    <property type="entry name" value="small_GTP"/>
    <property type="match status" value="1"/>
</dbReference>
<dbReference type="AlphaFoldDB" id="A0A1I6RZ87"/>
<dbReference type="Pfam" id="PF13167">
    <property type="entry name" value="GTP-bdg_N"/>
    <property type="match status" value="1"/>
</dbReference>
<dbReference type="OrthoDB" id="9812272at2"/>
<accession>A0A1I6RZ87</accession>
<dbReference type="InterPro" id="IPR006073">
    <property type="entry name" value="GTP-bd"/>
</dbReference>
<keyword evidence="2 8" id="KW-0479">Metal-binding</keyword>
<evidence type="ECO:0000256" key="7">
    <source>
        <dbReference type="PIRSR" id="PIRSR006809-1"/>
    </source>
</evidence>
<dbReference type="InterPro" id="IPR030394">
    <property type="entry name" value="G_HFLX_dom"/>
</dbReference>
<name>A0A1I6RZ87_9SPHI</name>
<comment type="subunit">
    <text evidence="6">Monomer. Associates with the 50S ribosomal subunit.</text>
</comment>
<keyword evidence="4 8" id="KW-0460">Magnesium</keyword>
<evidence type="ECO:0000256" key="8">
    <source>
        <dbReference type="PIRSR" id="PIRSR006809-2"/>
    </source>
</evidence>
<dbReference type="GO" id="GO:0005525">
    <property type="term" value="F:GTP binding"/>
    <property type="evidence" value="ECO:0007669"/>
    <property type="project" value="UniProtKB-UniRule"/>
</dbReference>
<feature type="domain" description="Hflx-type G" evidence="9">
    <location>
        <begin position="204"/>
        <end position="385"/>
    </location>
</feature>
<comment type="function">
    <text evidence="6">GTPase that associates with the 50S ribosomal subunit and may have a role during protein synthesis or ribosome biogenesis.</text>
</comment>
<comment type="similarity">
    <text evidence="6">Belongs to the TRAFAC class OBG-HflX-like GTPase superfamily. HflX GTPase family.</text>
</comment>
<dbReference type="GO" id="GO:0046872">
    <property type="term" value="F:metal ion binding"/>
    <property type="evidence" value="ECO:0007669"/>
    <property type="project" value="UniProtKB-KW"/>
</dbReference>
<keyword evidence="11" id="KW-1185">Reference proteome</keyword>
<dbReference type="FunFam" id="3.40.50.300:FF:000955">
    <property type="entry name" value="GTPase HflX"/>
    <property type="match status" value="1"/>
</dbReference>
<proteinExistence type="inferred from homology"/>
<feature type="binding site" evidence="7">
    <location>
        <begin position="322"/>
        <end position="325"/>
    </location>
    <ligand>
        <name>GTP</name>
        <dbReference type="ChEBI" id="CHEBI:37565"/>
    </ligand>
</feature>
<dbReference type="PANTHER" id="PTHR10229">
    <property type="entry name" value="GTP-BINDING PROTEIN HFLX"/>
    <property type="match status" value="1"/>
</dbReference>
<dbReference type="EMBL" id="FOZZ01000004">
    <property type="protein sequence ID" value="SFS69986.1"/>
    <property type="molecule type" value="Genomic_DNA"/>
</dbReference>
<dbReference type="GO" id="GO:0005737">
    <property type="term" value="C:cytoplasm"/>
    <property type="evidence" value="ECO:0007669"/>
    <property type="project" value="UniProtKB-SubCell"/>
</dbReference>
<dbReference type="Gene3D" id="3.40.50.11060">
    <property type="entry name" value="GTPase HflX, N-terminal domain"/>
    <property type="match status" value="1"/>
</dbReference>
<dbReference type="InterPro" id="IPR027417">
    <property type="entry name" value="P-loop_NTPase"/>
</dbReference>
<dbReference type="RefSeq" id="WP_093364660.1">
    <property type="nucleotide sequence ID" value="NZ_FOZZ01000004.1"/>
</dbReference>
<dbReference type="InterPro" id="IPR032305">
    <property type="entry name" value="GTP-bd_M"/>
</dbReference>
<dbReference type="GO" id="GO:0003924">
    <property type="term" value="F:GTPase activity"/>
    <property type="evidence" value="ECO:0007669"/>
    <property type="project" value="UniProtKB-UniRule"/>
</dbReference>
<dbReference type="PRINTS" id="PR00326">
    <property type="entry name" value="GTP1OBG"/>
</dbReference>
<dbReference type="Pfam" id="PF16360">
    <property type="entry name" value="GTP-bdg_M"/>
    <property type="match status" value="1"/>
</dbReference>
<keyword evidence="5 6" id="KW-0342">GTP-binding</keyword>
<reference evidence="10 11" key="1">
    <citation type="submission" date="2016-10" db="EMBL/GenBank/DDBJ databases">
        <authorList>
            <person name="de Groot N.N."/>
        </authorList>
    </citation>
    <scope>NUCLEOTIDE SEQUENCE [LARGE SCALE GENOMIC DNA]</scope>
    <source>
        <strain evidence="10 11">DSM 22789</strain>
    </source>
</reference>
<dbReference type="SUPFAM" id="SSF52540">
    <property type="entry name" value="P-loop containing nucleoside triphosphate hydrolases"/>
    <property type="match status" value="1"/>
</dbReference>
<dbReference type="NCBIfam" id="TIGR03156">
    <property type="entry name" value="GTP_HflX"/>
    <property type="match status" value="1"/>
</dbReference>
<dbReference type="Gene3D" id="3.40.50.300">
    <property type="entry name" value="P-loop containing nucleotide triphosphate hydrolases"/>
    <property type="match status" value="1"/>
</dbReference>
<dbReference type="InterPro" id="IPR025121">
    <property type="entry name" value="GTPase_HflX_N"/>
</dbReference>
<evidence type="ECO:0000256" key="3">
    <source>
        <dbReference type="ARBA" id="ARBA00022741"/>
    </source>
</evidence>
<feature type="binding site" evidence="7">
    <location>
        <begin position="363"/>
        <end position="365"/>
    </location>
    <ligand>
        <name>GTP</name>
        <dbReference type="ChEBI" id="CHEBI:37565"/>
    </ligand>
</feature>
<dbReference type="PROSITE" id="PS51705">
    <property type="entry name" value="G_HFLX"/>
    <property type="match status" value="1"/>
</dbReference>
<protein>
    <recommendedName>
        <fullName evidence="6">GTPase HflX</fullName>
    </recommendedName>
    <alternativeName>
        <fullName evidence="6">GTP-binding protein HflX</fullName>
    </alternativeName>
</protein>
<dbReference type="FunFam" id="3.40.50.11060:FF:000001">
    <property type="entry name" value="GTPase HflX"/>
    <property type="match status" value="1"/>
</dbReference>
<evidence type="ECO:0000256" key="6">
    <source>
        <dbReference type="HAMAP-Rule" id="MF_00900"/>
    </source>
</evidence>
<dbReference type="InterPro" id="IPR042108">
    <property type="entry name" value="GTPase_HflX_N_sf"/>
</dbReference>
<feature type="binding site" evidence="7">
    <location>
        <begin position="210"/>
        <end position="217"/>
    </location>
    <ligand>
        <name>GTP</name>
        <dbReference type="ChEBI" id="CHEBI:37565"/>
    </ligand>
</feature>
<feature type="binding site" evidence="8">
    <location>
        <position position="237"/>
    </location>
    <ligand>
        <name>Mg(2+)</name>
        <dbReference type="ChEBI" id="CHEBI:18420"/>
    </ligand>
</feature>
<feature type="binding site" evidence="7">
    <location>
        <begin position="256"/>
        <end position="259"/>
    </location>
    <ligand>
        <name>GTP</name>
        <dbReference type="ChEBI" id="CHEBI:37565"/>
    </ligand>
</feature>
<evidence type="ECO:0000259" key="9">
    <source>
        <dbReference type="PROSITE" id="PS51705"/>
    </source>
</evidence>
<dbReference type="HAMAP" id="MF_00900">
    <property type="entry name" value="GTPase_HflX"/>
    <property type="match status" value="1"/>
</dbReference>
<gene>
    <name evidence="6" type="primary">hflX</name>
    <name evidence="10" type="ORF">SAMN05660206_10435</name>
</gene>
<dbReference type="GO" id="GO:0043022">
    <property type="term" value="F:ribosome binding"/>
    <property type="evidence" value="ECO:0007669"/>
    <property type="project" value="TreeGrafter"/>
</dbReference>
<dbReference type="Proteomes" id="UP000198785">
    <property type="component" value="Unassembled WGS sequence"/>
</dbReference>
<dbReference type="Gene3D" id="6.10.250.2860">
    <property type="match status" value="1"/>
</dbReference>
<organism evidence="10 11">
    <name type="scientific">Sphingobacterium wenxiniae</name>
    <dbReference type="NCBI Taxonomy" id="683125"/>
    <lineage>
        <taxon>Bacteria</taxon>
        <taxon>Pseudomonadati</taxon>
        <taxon>Bacteroidota</taxon>
        <taxon>Sphingobacteriia</taxon>
        <taxon>Sphingobacteriales</taxon>
        <taxon>Sphingobacteriaceae</taxon>
        <taxon>Sphingobacterium</taxon>
    </lineage>
</organism>
<evidence type="ECO:0000256" key="2">
    <source>
        <dbReference type="ARBA" id="ARBA00022723"/>
    </source>
</evidence>
<dbReference type="PANTHER" id="PTHR10229:SF0">
    <property type="entry name" value="GTP-BINDING PROTEIN 6-RELATED"/>
    <property type="match status" value="1"/>
</dbReference>
<dbReference type="STRING" id="683125.SAMN05660206_10435"/>
<dbReference type="CDD" id="cd01878">
    <property type="entry name" value="HflX"/>
    <property type="match status" value="1"/>
</dbReference>
<evidence type="ECO:0000256" key="4">
    <source>
        <dbReference type="ARBA" id="ARBA00022842"/>
    </source>
</evidence>
<keyword evidence="3 6" id="KW-0547">Nucleotide-binding</keyword>
<feature type="binding site" evidence="7">
    <location>
        <begin position="235"/>
        <end position="239"/>
    </location>
    <ligand>
        <name>GTP</name>
        <dbReference type="ChEBI" id="CHEBI:37565"/>
    </ligand>
</feature>
<evidence type="ECO:0000256" key="5">
    <source>
        <dbReference type="ARBA" id="ARBA00023134"/>
    </source>
</evidence>